<reference evidence="2" key="1">
    <citation type="submission" date="2023-10" db="EMBL/GenBank/DDBJ databases">
        <authorList>
            <person name="Chen Y."/>
            <person name="Shah S."/>
            <person name="Dougan E. K."/>
            <person name="Thang M."/>
            <person name="Chan C."/>
        </authorList>
    </citation>
    <scope>NUCLEOTIDE SEQUENCE [LARGE SCALE GENOMIC DNA]</scope>
</reference>
<dbReference type="InterPro" id="IPR036226">
    <property type="entry name" value="LipOase_C_sf"/>
</dbReference>
<evidence type="ECO:0008006" key="4">
    <source>
        <dbReference type="Google" id="ProtNLM"/>
    </source>
</evidence>
<feature type="compositionally biased region" description="Low complexity" evidence="1">
    <location>
        <begin position="57"/>
        <end position="156"/>
    </location>
</feature>
<dbReference type="Gene3D" id="1.20.245.10">
    <property type="entry name" value="Lipoxygenase-1, Domain 5"/>
    <property type="match status" value="1"/>
</dbReference>
<proteinExistence type="predicted"/>
<dbReference type="Gene3D" id="1.10.630.10">
    <property type="entry name" value="Cytochrome P450"/>
    <property type="match status" value="1"/>
</dbReference>
<dbReference type="SUPFAM" id="SSF48264">
    <property type="entry name" value="Cytochrome P450"/>
    <property type="match status" value="1"/>
</dbReference>
<dbReference type="EMBL" id="CAUYUJ010016094">
    <property type="protein sequence ID" value="CAK0861810.1"/>
    <property type="molecule type" value="Genomic_DNA"/>
</dbReference>
<feature type="region of interest" description="Disordered" evidence="1">
    <location>
        <begin position="1465"/>
        <end position="1526"/>
    </location>
</feature>
<organism evidence="2 3">
    <name type="scientific">Prorocentrum cordatum</name>
    <dbReference type="NCBI Taxonomy" id="2364126"/>
    <lineage>
        <taxon>Eukaryota</taxon>
        <taxon>Sar</taxon>
        <taxon>Alveolata</taxon>
        <taxon>Dinophyceae</taxon>
        <taxon>Prorocentrales</taxon>
        <taxon>Prorocentraceae</taxon>
        <taxon>Prorocentrum</taxon>
    </lineage>
</organism>
<name>A0ABN9UPD6_9DINO</name>
<comment type="caution">
    <text evidence="2">The sequence shown here is derived from an EMBL/GenBank/DDBJ whole genome shotgun (WGS) entry which is preliminary data.</text>
</comment>
<dbReference type="Proteomes" id="UP001189429">
    <property type="component" value="Unassembled WGS sequence"/>
</dbReference>
<feature type="non-terminal residue" evidence="2">
    <location>
        <position position="1"/>
    </location>
</feature>
<evidence type="ECO:0000313" key="3">
    <source>
        <dbReference type="Proteomes" id="UP001189429"/>
    </source>
</evidence>
<protein>
    <recommendedName>
        <fullName evidence="4">Lipoxygenase domain-containing protein</fullName>
    </recommendedName>
</protein>
<dbReference type="InterPro" id="IPR036396">
    <property type="entry name" value="Cyt_P450_sf"/>
</dbReference>
<evidence type="ECO:0000256" key="1">
    <source>
        <dbReference type="SAM" id="MobiDB-lite"/>
    </source>
</evidence>
<feature type="region of interest" description="Disordered" evidence="1">
    <location>
        <begin position="1"/>
        <end position="166"/>
    </location>
</feature>
<feature type="compositionally biased region" description="Basic and acidic residues" evidence="1">
    <location>
        <begin position="1496"/>
        <end position="1514"/>
    </location>
</feature>
<evidence type="ECO:0000313" key="2">
    <source>
        <dbReference type="EMBL" id="CAK0861810.1"/>
    </source>
</evidence>
<dbReference type="SUPFAM" id="SSF48484">
    <property type="entry name" value="Lipoxigenase"/>
    <property type="match status" value="1"/>
</dbReference>
<gene>
    <name evidence="2" type="ORF">PCOR1329_LOCUS50371</name>
</gene>
<feature type="compositionally biased region" description="Low complexity" evidence="1">
    <location>
        <begin position="1"/>
        <end position="15"/>
    </location>
</feature>
<accession>A0ABN9UPD6</accession>
<keyword evidence="3" id="KW-1185">Reference proteome</keyword>
<sequence>AAAVRPCRSLRSAARASRRAARTPRAPPPPTLSSRRRQRPLGARPLSRGRRAGSQGGSAARSASAPRAPTSRGTTSSAPACSTPPTSTGATTSPRPSTRAEAAPARACRARSSSCSRRSGSRPVSARSTRPSSGTPSSIWARSRATAAPRSAPTWTAEDRDSSKPVAAGAFPRTEASQAAYDPDGFCPLKSHSERVAAAEKVGGTIFKAVQLFNEFNVWIWSDGEDRPINPATDDNLFRNGPLWLPFTPTWDDVRAAGLMFALLPTLILTDGGNRTTWFNSAAWKTCWEPSPLASGPMIFKYPQVQSRLHDPEQKRGYYTATAPQHPDFFHPEGPLFIDGERHQSFRRLLELAGFARRYPVDASLVRAIPGLGGQAPSEADVAAAVGPLVMQGIWGSRPTPEAEEAMAIYARFGKYAIFGKEIHRFALGPTGIASSVREASASVAAWAKTTPFRDLLRKAAEAHGPASPFFLDEDRLLDDLILATLFAGLVGTTDMVTKCVVYQQRDAAHVGLFMEDPEKYLIELMRYDSAVTSVTELLREDDAMNLEGRNITLKQGTPAQLVLASANRDPTHWMRADDFDPARPDLKDTLSWNGRVEDVEARSLERAPRHCPGFCLSLKVGAAVCAKMMGSFDELEREGKVLHHGSGAVKCNNFNEADEPPLWNPPADLKLPPLYEPDLSEGEVLVREDVECESPDLYIGSFETVHECARAVKAAGGKYFIYGKGIVKGGWCYMEYTSSPDCGQGFQDDWYDFFDVPEVPLERSLQCHADLVQWSLRESGLMAESPAIGTLDRTQFQSQAMVIAKQVTTEGGSNWPFSSEKSCTYEHRLAAYGGQAQVDTYRGCCKPSKAGGCTPAELSKHDTRKLVKGSSTWSACSRPEDTLFEAASFSGATPTGKSCFEVEVVSNVVSLRQKLNSCPDWIKMAITAFVELSKASYAFHYSLIPEQEHNHFIASILGKEPDSSGLDPVTFDTYTTGMVVVIVHLTQRSFSGAKHPPSERIALPRSQEYLDRHVVYSFIGLPTEDIDTNIASLEGGQTCGLDAFRQLDLVDDIGTGRNTWDRVMGTLPGYSSHCPFKESKATCTKKEFVRGLFSNYTTQDGDPAYPAEMIDFAGLWHMADGKWSDKAESFLAWQHYGSHRIEAVLAGSPEATGGAAFKLVTSDLSVLDVRPGFSRVGADMFFNEAGEPLMIRTPDGQEVWRARAESATWQYWKFAFRSSLFLKVTLVDHLWATHFTAGNSLAAASRESLAPTHPMRRLLTMFTFNTIKVNTNAFHQLLGPDALLQRSTPFHDFRKVSLRAEVAIRPLTQSFGLFLNETVRSALPVRVQETPYVQDGQLIFDALRDFVASWFALYDGQWCAGAAVADPALMLFFERVQAWSMYQQHMDTDASFLGLHGGDGNLQCAGFQKWLTMLFFQVTGGPPARGVRGRHRRGPGLCRLLLGAGRGAREAAAGRAGLAHLGHDGNLLAEDQPGLQPPRAGDREGRRGGAGLPRVPREAEGHRKDHRRSERGAGRPVPADAPRLRGELGGRLRAGIWGGQLRSAREAQRARFINRARSICDGPDGPKLIFLRRPEFSAGSQMLGVRTTTCESQSTLSLSGFEPGLRWKPVPRDALPASRVPWISWASPASAVEHVTPRYPGTCTGFRGKSVHVLKFQPQAWASRGRLLVVGPLLYL</sequence>